<gene>
    <name evidence="3" type="ORF">GTK07_05185</name>
</gene>
<name>A0A6I5KQI8_9FLAO</name>
<dbReference type="InterPro" id="IPR013538">
    <property type="entry name" value="ASHA1/2-like_C"/>
</dbReference>
<comment type="similarity">
    <text evidence="1">Belongs to the AHA1 family.</text>
</comment>
<dbReference type="EMBL" id="JAAAMI010000002">
    <property type="protein sequence ID" value="NDV42713.1"/>
    <property type="molecule type" value="Genomic_DNA"/>
</dbReference>
<dbReference type="InterPro" id="IPR023393">
    <property type="entry name" value="START-like_dom_sf"/>
</dbReference>
<proteinExistence type="inferred from homology"/>
<dbReference type="AlphaFoldDB" id="A0A6I5KQI8"/>
<dbReference type="CDD" id="cd08894">
    <property type="entry name" value="SRPBCC_CalC_Aha1-like_1"/>
    <property type="match status" value="1"/>
</dbReference>
<dbReference type="PANTHER" id="PTHR36929">
    <property type="entry name" value="ATTACHMENT SUBUNIT, PUTATIVE-RELATED"/>
    <property type="match status" value="1"/>
</dbReference>
<evidence type="ECO:0000256" key="1">
    <source>
        <dbReference type="ARBA" id="ARBA00006817"/>
    </source>
</evidence>
<reference evidence="3 4" key="1">
    <citation type="submission" date="2020-01" db="EMBL/GenBank/DDBJ databases">
        <title>Muricauda sediminis sp.nov. 40Bstr401.</title>
        <authorList>
            <person name="Xue Z."/>
            <person name="Zhu S."/>
            <person name="Ren N."/>
            <person name="Chen T."/>
            <person name="Chen X."/>
            <person name="Chen J."/>
            <person name="Yang J."/>
        </authorList>
    </citation>
    <scope>NUCLEOTIDE SEQUENCE [LARGE SCALE GENOMIC DNA]</scope>
    <source>
        <strain evidence="3 4">40Bstr401</strain>
    </source>
</reference>
<dbReference type="Gene3D" id="3.30.530.20">
    <property type="match status" value="1"/>
</dbReference>
<evidence type="ECO:0000313" key="3">
    <source>
        <dbReference type="EMBL" id="NDV42713.1"/>
    </source>
</evidence>
<protein>
    <submittedName>
        <fullName evidence="3">Polyketide cyclase</fullName>
    </submittedName>
</protein>
<dbReference type="RefSeq" id="WP_163633737.1">
    <property type="nucleotide sequence ID" value="NZ_JAAAMI010000002.1"/>
</dbReference>
<organism evidence="3 4">
    <name type="scientific">Flagellimonas sediminis</name>
    <dbReference type="NCBI Taxonomy" id="2696468"/>
    <lineage>
        <taxon>Bacteria</taxon>
        <taxon>Pseudomonadati</taxon>
        <taxon>Bacteroidota</taxon>
        <taxon>Flavobacteriia</taxon>
        <taxon>Flavobacteriales</taxon>
        <taxon>Flavobacteriaceae</taxon>
        <taxon>Flagellimonas</taxon>
    </lineage>
</organism>
<evidence type="ECO:0000259" key="2">
    <source>
        <dbReference type="Pfam" id="PF08327"/>
    </source>
</evidence>
<dbReference type="SUPFAM" id="SSF55961">
    <property type="entry name" value="Bet v1-like"/>
    <property type="match status" value="1"/>
</dbReference>
<accession>A0A6I5KQI8</accession>
<dbReference type="Pfam" id="PF08327">
    <property type="entry name" value="AHSA1"/>
    <property type="match status" value="1"/>
</dbReference>
<evidence type="ECO:0000313" key="4">
    <source>
        <dbReference type="Proteomes" id="UP000468707"/>
    </source>
</evidence>
<dbReference type="Proteomes" id="UP000468707">
    <property type="component" value="Unassembled WGS sequence"/>
</dbReference>
<dbReference type="PANTHER" id="PTHR36929:SF5">
    <property type="entry name" value="BLR6751 PROTEIN"/>
    <property type="match status" value="1"/>
</dbReference>
<comment type="caution">
    <text evidence="3">The sequence shown here is derived from an EMBL/GenBank/DDBJ whole genome shotgun (WGS) entry which is preliminary data.</text>
</comment>
<feature type="domain" description="Activator of Hsp90 ATPase homologue 1/2-like C-terminal" evidence="2">
    <location>
        <begin position="29"/>
        <end position="155"/>
    </location>
</feature>
<keyword evidence="4" id="KW-1185">Reference proteome</keyword>
<sequence>MPIWQKSKTKRKIENTKNRSLSISRLLQAPVKLVWAVWTTPEHIAQWWGPNGFTNTIQTMDVQEGGEWKLTMHGPDGTNFPNRNVYKEVVPFKKIVFEHYNPHFFTTVEFEALGQTTKMKWSMLFDTEEMLQTVIKAHKADKGLQENVDKLETYLSNLKSNP</sequence>